<dbReference type="EMBL" id="BGZK01002618">
    <property type="protein sequence ID" value="GBP95372.1"/>
    <property type="molecule type" value="Genomic_DNA"/>
</dbReference>
<sequence length="68" mass="7613">MAYGNDHKNASWSLWSVDGRPKGLSGRHWNAVAFPAPFQRHSALEASQHLKLRVVRGTNSDHTISHHS</sequence>
<dbReference type="Proteomes" id="UP000299102">
    <property type="component" value="Unassembled WGS sequence"/>
</dbReference>
<protein>
    <submittedName>
        <fullName evidence="1">Uncharacterized protein</fullName>
    </submittedName>
</protein>
<proteinExistence type="predicted"/>
<reference evidence="1 2" key="1">
    <citation type="journal article" date="2019" name="Commun. Biol.">
        <title>The bagworm genome reveals a unique fibroin gene that provides high tensile strength.</title>
        <authorList>
            <person name="Kono N."/>
            <person name="Nakamura H."/>
            <person name="Ohtoshi R."/>
            <person name="Tomita M."/>
            <person name="Numata K."/>
            <person name="Arakawa K."/>
        </authorList>
    </citation>
    <scope>NUCLEOTIDE SEQUENCE [LARGE SCALE GENOMIC DNA]</scope>
</reference>
<dbReference type="AlphaFoldDB" id="A0A4C2A6D5"/>
<comment type="caution">
    <text evidence="1">The sequence shown here is derived from an EMBL/GenBank/DDBJ whole genome shotgun (WGS) entry which is preliminary data.</text>
</comment>
<keyword evidence="2" id="KW-1185">Reference proteome</keyword>
<gene>
    <name evidence="1" type="ORF">EVAR_67615_1</name>
</gene>
<name>A0A4C2A6D5_EUMVA</name>
<accession>A0A4C2A6D5</accession>
<organism evidence="1 2">
    <name type="scientific">Eumeta variegata</name>
    <name type="common">Bagworm moth</name>
    <name type="synonym">Eumeta japonica</name>
    <dbReference type="NCBI Taxonomy" id="151549"/>
    <lineage>
        <taxon>Eukaryota</taxon>
        <taxon>Metazoa</taxon>
        <taxon>Ecdysozoa</taxon>
        <taxon>Arthropoda</taxon>
        <taxon>Hexapoda</taxon>
        <taxon>Insecta</taxon>
        <taxon>Pterygota</taxon>
        <taxon>Neoptera</taxon>
        <taxon>Endopterygota</taxon>
        <taxon>Lepidoptera</taxon>
        <taxon>Glossata</taxon>
        <taxon>Ditrysia</taxon>
        <taxon>Tineoidea</taxon>
        <taxon>Psychidae</taxon>
        <taxon>Oiketicinae</taxon>
        <taxon>Eumeta</taxon>
    </lineage>
</organism>
<evidence type="ECO:0000313" key="1">
    <source>
        <dbReference type="EMBL" id="GBP95372.1"/>
    </source>
</evidence>
<evidence type="ECO:0000313" key="2">
    <source>
        <dbReference type="Proteomes" id="UP000299102"/>
    </source>
</evidence>